<dbReference type="Proteomes" id="UP001165960">
    <property type="component" value="Unassembled WGS sequence"/>
</dbReference>
<accession>A0ACC2RPG1</accession>
<evidence type="ECO:0000313" key="2">
    <source>
        <dbReference type="Proteomes" id="UP001165960"/>
    </source>
</evidence>
<dbReference type="EMBL" id="QTSX02006922">
    <property type="protein sequence ID" value="KAJ9051975.1"/>
    <property type="molecule type" value="Genomic_DNA"/>
</dbReference>
<comment type="caution">
    <text evidence="1">The sequence shown here is derived from an EMBL/GenBank/DDBJ whole genome shotgun (WGS) entry which is preliminary data.</text>
</comment>
<gene>
    <name evidence="1" type="ORF">DSO57_1038802</name>
</gene>
<name>A0ACC2RPG1_9FUNG</name>
<sequence length="1516" mass="169533">MSNIFVCVRCRPLNSREKTRGAVGLIKMSGQMTTIERPPPGKDEKPNSVSKDESQPKSFTFDRSYWSAGAPSDSDYASQKMVFEDIGRSMLDHAFGGYNTCIFAYGQTGSGKSYSMVGYGEDKGIIPLTCAELFERIDANDDINLSYNVEVSYMEIYCERVRDLLNPKGQGSLRVREHPTYGPYVEDLSKMVVKSYRDIENLMDEGNKARTVASTNMNATSSRSHAVFTIILTQTRFDVDAQLSTEKVSRVSLVDLAGSERANSTGASGQRLKEGANINKSLTTLGKVISALADQAAAAPTKKGGRKKEDVFVPYRDSVLTWLLKDSLGGNSKTIMLAAISPADYEETLSTLRYADRAKRIVNKATVNEDPNAKMVRELKEELELLRSKLAVYDPAEAYGSSKEGPRVKHVTQSVAEIQDQLQASEKLMSQLNETWEEKLEKTRTIQVEREKALEELGITIEKNEVGVHSPKRTPHLVNLNEDPFMSECLIYSLKRGLTRVGLVDSDTDIRLSGTNILSEHCTFENVNSVVTLHPAPNSMTLVNGRLVTEPKRLRSGFRIILGDCHVFRFTNPEEVRRERTRSRLSVSHPAGEGNRAPTPPERPDSRSSTVASDIVDWSYAWREVSLGENISTSSSIDPNFPNSPDRQELELKLKATQDEMERALTEQRQQYEATFRQLQEGNADATVVRVLSPREKRLVQQVLVRLRQRTFVGMAEALLTNAVLLKEANVISRELKKDVTYQFIVIESLSTALATSFWEASSAFDELDSSEDTALVGARVPCVGIHVVDRRNGTFYVWSIDRLKMRLSRMRNLYNLMDRPMYREHFNLEDPFYEKPAPQFVLIGVSQASLRCLMSFVTQEFTLPILNQLTGQAEAQLKVTILPIALTSNTEGGGLAIGDLAVFEVIVDKLTGLDEEFFTQAHVQFRLSAFGALANQSAGDAVYATDPVSDFGKESIRFNFRHTLRLTVTESVLASLSGRPLRFEVFGRPTQRLLQKYEHSEEGCGSTHAALIGAPTNAPATVRERRPEDELLQPETHDVLTWLQVSELGASGEYDKVPVQAAAANDTGCFLLRQGLQRRIHVHMTHNSGRTLPWSSVPRVVLGRVRLVDSKGRYSNETSSTAGPVALNVIPSSFMTQVAADGTASLRFSVAWDSSLHDCIHLNRNTPSGQRVVLTLNWQVASERLVEPLTFIADLPVTIASRTASVSKSFFAFMSSSTRQLSKLSTLYQVTLTPRMAKKRSELWRLNTASTYVRGEEFLRGWRPRGVSLLVDSRKATQARQRREALNLARQASRLRELTRTQSPPVPSTPCDPKVLLEKYVHIWQSLVARDEIDGASDRQPSTRDEPDPNFPVQPSASGTRSPASLSAGSDTTIASSVIDGASSPSISLIPNPIRRDDGPPKMHGEVKPVPRSDNVTKRGFLLVPEDSETWTKRWFVIRRPYMFMYTDNYETEELNAFDLTTVRVDYNKDMENLLQRNFVFAVYTNNNAYMLQASSYEDMKAWLKSIDQWYCISV</sequence>
<reference evidence="1" key="1">
    <citation type="submission" date="2022-04" db="EMBL/GenBank/DDBJ databases">
        <title>Genome of the entomopathogenic fungus Entomophthora muscae.</title>
        <authorList>
            <person name="Elya C."/>
            <person name="Lovett B.R."/>
            <person name="Lee E."/>
            <person name="Macias A.M."/>
            <person name="Hajek A.E."/>
            <person name="De Bivort B.L."/>
            <person name="Kasson M.T."/>
            <person name="De Fine Licht H.H."/>
            <person name="Stajich J.E."/>
        </authorList>
    </citation>
    <scope>NUCLEOTIDE SEQUENCE</scope>
    <source>
        <strain evidence="1">Berkeley</strain>
    </source>
</reference>
<organism evidence="1 2">
    <name type="scientific">Entomophthora muscae</name>
    <dbReference type="NCBI Taxonomy" id="34485"/>
    <lineage>
        <taxon>Eukaryota</taxon>
        <taxon>Fungi</taxon>
        <taxon>Fungi incertae sedis</taxon>
        <taxon>Zoopagomycota</taxon>
        <taxon>Entomophthoromycotina</taxon>
        <taxon>Entomophthoromycetes</taxon>
        <taxon>Entomophthorales</taxon>
        <taxon>Entomophthoraceae</taxon>
        <taxon>Entomophthora</taxon>
    </lineage>
</organism>
<evidence type="ECO:0000313" key="1">
    <source>
        <dbReference type="EMBL" id="KAJ9051975.1"/>
    </source>
</evidence>
<protein>
    <submittedName>
        <fullName evidence="1">Uncharacterized protein</fullName>
    </submittedName>
</protein>
<proteinExistence type="predicted"/>
<keyword evidence="2" id="KW-1185">Reference proteome</keyword>